<accession>A0AAW1WYX8</accession>
<keyword evidence="2" id="KW-1185">Reference proteome</keyword>
<protein>
    <submittedName>
        <fullName evidence="1">Uncharacterized protein</fullName>
    </submittedName>
</protein>
<evidence type="ECO:0000313" key="1">
    <source>
        <dbReference type="EMBL" id="KAK9929915.1"/>
    </source>
</evidence>
<gene>
    <name evidence="1" type="ORF">M0R45_026984</name>
</gene>
<evidence type="ECO:0000313" key="2">
    <source>
        <dbReference type="Proteomes" id="UP001457282"/>
    </source>
</evidence>
<name>A0AAW1WYX8_RUBAR</name>
<dbReference type="Proteomes" id="UP001457282">
    <property type="component" value="Unassembled WGS sequence"/>
</dbReference>
<organism evidence="1 2">
    <name type="scientific">Rubus argutus</name>
    <name type="common">Southern blackberry</name>
    <dbReference type="NCBI Taxonomy" id="59490"/>
    <lineage>
        <taxon>Eukaryota</taxon>
        <taxon>Viridiplantae</taxon>
        <taxon>Streptophyta</taxon>
        <taxon>Embryophyta</taxon>
        <taxon>Tracheophyta</taxon>
        <taxon>Spermatophyta</taxon>
        <taxon>Magnoliopsida</taxon>
        <taxon>eudicotyledons</taxon>
        <taxon>Gunneridae</taxon>
        <taxon>Pentapetalae</taxon>
        <taxon>rosids</taxon>
        <taxon>fabids</taxon>
        <taxon>Rosales</taxon>
        <taxon>Rosaceae</taxon>
        <taxon>Rosoideae</taxon>
        <taxon>Rosoideae incertae sedis</taxon>
        <taxon>Rubus</taxon>
    </lineage>
</organism>
<comment type="caution">
    <text evidence="1">The sequence shown here is derived from an EMBL/GenBank/DDBJ whole genome shotgun (WGS) entry which is preliminary data.</text>
</comment>
<dbReference type="AlphaFoldDB" id="A0AAW1WYX8"/>
<sequence>MVPGHTMVLKKKTARGKRKLNKALEYSSEEEGSNFLDVEAQQSHKQQQQEGSVLGKLFTSLRKFVSAVTRKDISVRLPVFQRNT</sequence>
<proteinExistence type="predicted"/>
<reference evidence="1 2" key="1">
    <citation type="journal article" date="2023" name="G3 (Bethesda)">
        <title>A chromosome-length genome assembly and annotation of blackberry (Rubus argutus, cv. 'Hillquist').</title>
        <authorList>
            <person name="Bruna T."/>
            <person name="Aryal R."/>
            <person name="Dudchenko O."/>
            <person name="Sargent D.J."/>
            <person name="Mead D."/>
            <person name="Buti M."/>
            <person name="Cavallini A."/>
            <person name="Hytonen T."/>
            <person name="Andres J."/>
            <person name="Pham M."/>
            <person name="Weisz D."/>
            <person name="Mascagni F."/>
            <person name="Usai G."/>
            <person name="Natali L."/>
            <person name="Bassil N."/>
            <person name="Fernandez G.E."/>
            <person name="Lomsadze A."/>
            <person name="Armour M."/>
            <person name="Olukolu B."/>
            <person name="Poorten T."/>
            <person name="Britton C."/>
            <person name="Davik J."/>
            <person name="Ashrafi H."/>
            <person name="Aiden E.L."/>
            <person name="Borodovsky M."/>
            <person name="Worthington M."/>
        </authorList>
    </citation>
    <scope>NUCLEOTIDE SEQUENCE [LARGE SCALE GENOMIC DNA]</scope>
    <source>
        <strain evidence="1">PI 553951</strain>
    </source>
</reference>
<dbReference type="EMBL" id="JBEDUW010000005">
    <property type="protein sequence ID" value="KAK9929915.1"/>
    <property type="molecule type" value="Genomic_DNA"/>
</dbReference>